<dbReference type="STRING" id="1121455.SAMN02745728_02327"/>
<dbReference type="EMBL" id="FRDI01000018">
    <property type="protein sequence ID" value="SHN72602.1"/>
    <property type="molecule type" value="Genomic_DNA"/>
</dbReference>
<proteinExistence type="predicted"/>
<evidence type="ECO:0000313" key="2">
    <source>
        <dbReference type="EMBL" id="SHN72602.1"/>
    </source>
</evidence>
<evidence type="ECO:0000313" key="3">
    <source>
        <dbReference type="Proteomes" id="UP000186469"/>
    </source>
</evidence>
<dbReference type="Proteomes" id="UP000186469">
    <property type="component" value="Unassembled WGS sequence"/>
</dbReference>
<feature type="signal peptide" evidence="1">
    <location>
        <begin position="1"/>
        <end position="20"/>
    </location>
</feature>
<accession>A0A1M7TPE1</accession>
<dbReference type="RefSeq" id="WP_072697992.1">
    <property type="nucleotide sequence ID" value="NZ_FRDI01000018.1"/>
</dbReference>
<dbReference type="AlphaFoldDB" id="A0A1M7TPE1"/>
<name>A0A1M7TPE1_9BACT</name>
<protein>
    <recommendedName>
        <fullName evidence="4">YARHG domain-containing protein</fullName>
    </recommendedName>
</protein>
<keyword evidence="1" id="KW-0732">Signal</keyword>
<evidence type="ECO:0000256" key="1">
    <source>
        <dbReference type="SAM" id="SignalP"/>
    </source>
</evidence>
<evidence type="ECO:0008006" key="4">
    <source>
        <dbReference type="Google" id="ProtNLM"/>
    </source>
</evidence>
<gene>
    <name evidence="2" type="ORF">SAMN02745728_02327</name>
</gene>
<reference evidence="2 3" key="1">
    <citation type="submission" date="2016-12" db="EMBL/GenBank/DDBJ databases">
        <authorList>
            <person name="Song W.-J."/>
            <person name="Kurnit D.M."/>
        </authorList>
    </citation>
    <scope>NUCLEOTIDE SEQUENCE [LARGE SCALE GENOMIC DNA]</scope>
    <source>
        <strain evidence="2 3">DSM 11393</strain>
    </source>
</reference>
<keyword evidence="3" id="KW-1185">Reference proteome</keyword>
<feature type="chain" id="PRO_5012862080" description="YARHG domain-containing protein" evidence="1">
    <location>
        <begin position="21"/>
        <end position="324"/>
    </location>
</feature>
<organism evidence="2 3">
    <name type="scientific">Desulfovibrio litoralis DSM 11393</name>
    <dbReference type="NCBI Taxonomy" id="1121455"/>
    <lineage>
        <taxon>Bacteria</taxon>
        <taxon>Pseudomonadati</taxon>
        <taxon>Thermodesulfobacteriota</taxon>
        <taxon>Desulfovibrionia</taxon>
        <taxon>Desulfovibrionales</taxon>
        <taxon>Desulfovibrionaceae</taxon>
        <taxon>Desulfovibrio</taxon>
    </lineage>
</organism>
<sequence length="324" mass="36813">MRIFKILALFFLLMCLVSCSEQDSKEQTYFVAASDFLAKSTNTIIGKYYSIQQNNEQTSLLRMLDIKSFTGEHVVYDLVEYEFNNKPSDTDMMINLGAVSVLDPDPDLTIKRRQDRLPKPYALTGNISVEKRGIEASLKLDQPNNGAMSCYRYMTTDQSLLTFEFCESGYRGINEGVFRHKDDYVPSSLVREVIASNPGFPEKIPIPKPNKTVTALENIGPQNVTTDIQYDAEIISSAVICLDNMGLFSPEEGNKIGTSYIEWIKMRYGVEYITEFFYIFKDALISSDKALQSKGMQDCEKRIADFDELAQLIGYKRPQTPLKK</sequence>